<comment type="caution">
    <text evidence="2">The sequence shown here is derived from an EMBL/GenBank/DDBJ whole genome shotgun (WGS) entry which is preliminary data.</text>
</comment>
<dbReference type="AlphaFoldDB" id="A0A8S9XMC7"/>
<feature type="chain" id="PRO_5035912080" description="Cystatin domain-containing protein" evidence="1">
    <location>
        <begin position="23"/>
        <end position="116"/>
    </location>
</feature>
<evidence type="ECO:0000313" key="2">
    <source>
        <dbReference type="EMBL" id="KAF6209398.1"/>
    </source>
</evidence>
<dbReference type="EMBL" id="WIXP02000006">
    <property type="protein sequence ID" value="KAF6209398.1"/>
    <property type="molecule type" value="Genomic_DNA"/>
</dbReference>
<name>A0A8S9XMC7_APOLU</name>
<evidence type="ECO:0000256" key="1">
    <source>
        <dbReference type="SAM" id="SignalP"/>
    </source>
</evidence>
<dbReference type="Proteomes" id="UP000466442">
    <property type="component" value="Unassembled WGS sequence"/>
</dbReference>
<keyword evidence="1" id="KW-0732">Signal</keyword>
<proteinExistence type="predicted"/>
<keyword evidence="3" id="KW-1185">Reference proteome</keyword>
<protein>
    <recommendedName>
        <fullName evidence="4">Cystatin domain-containing protein</fullName>
    </recommendedName>
</protein>
<feature type="signal peptide" evidence="1">
    <location>
        <begin position="1"/>
        <end position="22"/>
    </location>
</feature>
<reference evidence="2" key="1">
    <citation type="journal article" date="2021" name="Mol. Ecol. Resour.">
        <title>Apolygus lucorum genome provides insights into omnivorousness and mesophyll feeding.</title>
        <authorList>
            <person name="Liu Y."/>
            <person name="Liu H."/>
            <person name="Wang H."/>
            <person name="Huang T."/>
            <person name="Liu B."/>
            <person name="Yang B."/>
            <person name="Yin L."/>
            <person name="Li B."/>
            <person name="Zhang Y."/>
            <person name="Zhang S."/>
            <person name="Jiang F."/>
            <person name="Zhang X."/>
            <person name="Ren Y."/>
            <person name="Wang B."/>
            <person name="Wang S."/>
            <person name="Lu Y."/>
            <person name="Wu K."/>
            <person name="Fan W."/>
            <person name="Wang G."/>
        </authorList>
    </citation>
    <scope>NUCLEOTIDE SEQUENCE</scope>
    <source>
        <strain evidence="2">12Hb</strain>
    </source>
</reference>
<accession>A0A8S9XMC7</accession>
<evidence type="ECO:0000313" key="3">
    <source>
        <dbReference type="Proteomes" id="UP000466442"/>
    </source>
</evidence>
<evidence type="ECO:0008006" key="4">
    <source>
        <dbReference type="Google" id="ProtNLM"/>
    </source>
</evidence>
<organism evidence="2 3">
    <name type="scientific">Apolygus lucorum</name>
    <name type="common">Small green plant bug</name>
    <name type="synonym">Lygocoris lucorum</name>
    <dbReference type="NCBI Taxonomy" id="248454"/>
    <lineage>
        <taxon>Eukaryota</taxon>
        <taxon>Metazoa</taxon>
        <taxon>Ecdysozoa</taxon>
        <taxon>Arthropoda</taxon>
        <taxon>Hexapoda</taxon>
        <taxon>Insecta</taxon>
        <taxon>Pterygota</taxon>
        <taxon>Neoptera</taxon>
        <taxon>Paraneoptera</taxon>
        <taxon>Hemiptera</taxon>
        <taxon>Heteroptera</taxon>
        <taxon>Panheteroptera</taxon>
        <taxon>Cimicomorpha</taxon>
        <taxon>Miridae</taxon>
        <taxon>Mirini</taxon>
        <taxon>Apolygus</taxon>
    </lineage>
</organism>
<sequence length="116" mass="13125">MKKWALLVGIIACVGLAPTVSGAGTPGHTNNRRPSVVLPAELLRDLETVLERWYPYDTPVDIIHAKKQKNSGKGHRYRVKLRNSRHEVHVVSWKKNSNGDILNGSYRLKKQGKLYK</sequence>
<gene>
    <name evidence="2" type="ORF">GE061_015145</name>
</gene>